<proteinExistence type="predicted"/>
<accession>A0A5M6DIE2</accession>
<dbReference type="Gene3D" id="2.180.10.10">
    <property type="entry name" value="RHS repeat-associated core"/>
    <property type="match status" value="1"/>
</dbReference>
<gene>
    <name evidence="1" type="ORF">F0145_13450</name>
</gene>
<evidence type="ECO:0008006" key="3">
    <source>
        <dbReference type="Google" id="ProtNLM"/>
    </source>
</evidence>
<evidence type="ECO:0000313" key="1">
    <source>
        <dbReference type="EMBL" id="KAA5545055.1"/>
    </source>
</evidence>
<comment type="caution">
    <text evidence="1">The sequence shown here is derived from an EMBL/GenBank/DDBJ whole genome shotgun (WGS) entry which is preliminary data.</text>
</comment>
<reference evidence="1 2" key="1">
    <citation type="submission" date="2019-09" db="EMBL/GenBank/DDBJ databases">
        <title>Genome sequence and assembly of Adhaeribacter sp.</title>
        <authorList>
            <person name="Chhetri G."/>
        </authorList>
    </citation>
    <scope>NUCLEOTIDE SEQUENCE [LARGE SCALE GENOMIC DNA]</scope>
    <source>
        <strain evidence="1 2">DK36</strain>
    </source>
</reference>
<organism evidence="1 2">
    <name type="scientific">Adhaeribacter rhizoryzae</name>
    <dbReference type="NCBI Taxonomy" id="2607907"/>
    <lineage>
        <taxon>Bacteria</taxon>
        <taxon>Pseudomonadati</taxon>
        <taxon>Bacteroidota</taxon>
        <taxon>Cytophagia</taxon>
        <taxon>Cytophagales</taxon>
        <taxon>Hymenobacteraceae</taxon>
        <taxon>Adhaeribacter</taxon>
    </lineage>
</organism>
<sequence>MLRKIAIAGLLLLTGIWSCDRQKDSFPSGIYLKKVIYHQQADQVRHYQYNSAGRLASRTFTFNNTITEKFDYQYKNGLVSRIDYFAINSNTDVTLVPKGYIMYEYDSDKIRQFALYPGNINYSVNYNANQRVTDITGPSSFVRYEYDQAGVLTKSVLFSNGQEVGVQYYTFDNKKNPLFQLDPVNESANELDFISYKLPNNLIKKVFVGANHDTISESEYVFKYNSNNLPTESYELFTSESNGYYRDSINHRLYEYEVK</sequence>
<dbReference type="EMBL" id="VWSF01000009">
    <property type="protein sequence ID" value="KAA5545055.1"/>
    <property type="molecule type" value="Genomic_DNA"/>
</dbReference>
<name>A0A5M6DIE2_9BACT</name>
<evidence type="ECO:0000313" key="2">
    <source>
        <dbReference type="Proteomes" id="UP000323426"/>
    </source>
</evidence>
<protein>
    <recommendedName>
        <fullName evidence="3">YD repeat-containing protein</fullName>
    </recommendedName>
</protein>
<dbReference type="AlphaFoldDB" id="A0A5M6DIE2"/>
<dbReference type="RefSeq" id="WP_150088938.1">
    <property type="nucleotide sequence ID" value="NZ_VWSF01000009.1"/>
</dbReference>
<dbReference type="Proteomes" id="UP000323426">
    <property type="component" value="Unassembled WGS sequence"/>
</dbReference>
<keyword evidence="2" id="KW-1185">Reference proteome</keyword>